<dbReference type="eggNOG" id="KOG0585">
    <property type="taxonomic scope" value="Eukaryota"/>
</dbReference>
<dbReference type="PROSITE" id="PS00108">
    <property type="entry name" value="PROTEIN_KINASE_ST"/>
    <property type="match status" value="1"/>
</dbReference>
<feature type="binding site" evidence="3">
    <location>
        <position position="176"/>
    </location>
    <ligand>
        <name>ATP</name>
        <dbReference type="ChEBI" id="CHEBI:30616"/>
    </ligand>
</feature>
<dbReference type="SUPFAM" id="SSF56112">
    <property type="entry name" value="Protein kinase-like (PK-like)"/>
    <property type="match status" value="1"/>
</dbReference>
<dbReference type="Gene3D" id="1.10.510.10">
    <property type="entry name" value="Transferase(Phosphotransferase) domain 1"/>
    <property type="match status" value="1"/>
</dbReference>
<evidence type="ECO:0000259" key="5">
    <source>
        <dbReference type="PROSITE" id="PS50011"/>
    </source>
</evidence>
<dbReference type="PROSITE" id="PS00107">
    <property type="entry name" value="PROTEIN_KINASE_ATP"/>
    <property type="match status" value="1"/>
</dbReference>
<feature type="compositionally biased region" description="Polar residues" evidence="4">
    <location>
        <begin position="522"/>
        <end position="541"/>
    </location>
</feature>
<dbReference type="FunFam" id="1.10.510.10:FF:000995">
    <property type="entry name" value="BcCMK3, calcium/calmodulin-dependent protein kinase"/>
    <property type="match status" value="1"/>
</dbReference>
<dbReference type="GO" id="GO:0005524">
    <property type="term" value="F:ATP binding"/>
    <property type="evidence" value="ECO:0007669"/>
    <property type="project" value="UniProtKB-UniRule"/>
</dbReference>
<dbReference type="PANTHER" id="PTHR24346:SF77">
    <property type="entry name" value="SERINE THREONINE PROTEIN KINASE"/>
    <property type="match status" value="1"/>
</dbReference>
<dbReference type="PANTHER" id="PTHR24346">
    <property type="entry name" value="MAP/MICROTUBULE AFFINITY-REGULATING KINASE"/>
    <property type="match status" value="1"/>
</dbReference>
<comment type="caution">
    <text evidence="6">The sequence shown here is derived from an EMBL/GenBank/DDBJ whole genome shotgun (WGS) entry which is preliminary data.</text>
</comment>
<proteinExistence type="predicted"/>
<dbReference type="Pfam" id="PF00069">
    <property type="entry name" value="Pkinase"/>
    <property type="match status" value="1"/>
</dbReference>
<dbReference type="AlphaFoldDB" id="A0A066XRT9"/>
<accession>A0A066XRT9</accession>
<protein>
    <recommendedName>
        <fullName evidence="5">Protein kinase domain-containing protein</fullName>
    </recommendedName>
</protein>
<feature type="domain" description="Protein kinase" evidence="5">
    <location>
        <begin position="148"/>
        <end position="468"/>
    </location>
</feature>
<evidence type="ECO:0000256" key="4">
    <source>
        <dbReference type="SAM" id="MobiDB-lite"/>
    </source>
</evidence>
<keyword evidence="1 3" id="KW-0547">Nucleotide-binding</keyword>
<dbReference type="PROSITE" id="PS50011">
    <property type="entry name" value="PROTEIN_KINASE_DOM"/>
    <property type="match status" value="1"/>
</dbReference>
<dbReference type="EMBL" id="JMSE01000662">
    <property type="protein sequence ID" value="KDN68471.1"/>
    <property type="molecule type" value="Genomic_DNA"/>
</dbReference>
<dbReference type="CDD" id="cd14008">
    <property type="entry name" value="STKc_LKB1_CaMKK"/>
    <property type="match status" value="1"/>
</dbReference>
<dbReference type="STRING" id="1173701.A0A066XRT9"/>
<dbReference type="GO" id="GO:0004683">
    <property type="term" value="F:calcium/calmodulin-dependent protein kinase activity"/>
    <property type="evidence" value="ECO:0007669"/>
    <property type="project" value="TreeGrafter"/>
</dbReference>
<keyword evidence="2 3" id="KW-0067">ATP-binding</keyword>
<dbReference type="Proteomes" id="UP000027238">
    <property type="component" value="Unassembled WGS sequence"/>
</dbReference>
<keyword evidence="7" id="KW-1185">Reference proteome</keyword>
<dbReference type="OrthoDB" id="68483at2759"/>
<sequence length="928" mass="103645">MTDSGDPLSPPTTAMASTSIAAPGMPSPTIAVGFHGEGSAETRPPLPAYMYVSCSGYSLKCDALQLALPPLRSTITQRKDLTFRRKLGADPIRQPSQQNFKAPCGTIDEPPRPIVKSRTHQCQETLNAVTEYGAESHDGLSHHRINQYMIKEEIGRGSYGAVHLATDQFGTEYAVKEFSKVRLRKRAQSNILRQGARRPQRFAHRVSLNAPLSPHFGDFGQETKAGWNVNDALFFIREEIAIMKKLNHPNLVQLIEVLDDPEEDSLYMVLEMCKKGVVMKVGLTEQAEPYGEDLCRYWFRDLILGIEYRESSPRPVLGRADTALVHEQGIIHRDIKPDNLLLTEDDVLKIVDFGVSEMFEKPGEGMMTAKSAGSPAFLAPELCVLKHGDVDGRAADIWSMGVSLYCLRYGKLPFEQDGVLEMYEAIKTESPVLPEDENPDFVDLMNRILEKDPQKRIRMSELREHPWVTKKGIDSLLSKEDNCSVIVELPNELELSRAFTRKMNHLLCVMKAIHRFKGILSRQRQNSKSSRDGYSTPSTPSVDPIREDAQKQDIEALIAKRRDFLRQQGIPVANNRPESEPLILGIGVGARDEFNKDEPSAGDIAESPTNVDFNIYDKAYEAEVERIMKKPTRHPTMYLTRFVKDREHYKEVADVVEGASPGATPAGTPKADSHLTASKGRFADLVSSMTGGSKLTAGIDARLDEELHHLPGDEVPLVLWVGDLDSAYDILQGLSVLVHLPRPLHARPYAPTAAVDEENVHNHTDNPANSHRRHEDQDDIAEYVIGGSNAHAEDDINRRRVALWLVPERRRSCPDVRGERGERAGDDDPERRHHESPVETPALVPALRHEAKTKQRQEMQYADGVKQRQLPFENLLHGGTEQGKALELQSRVDGLAELCVVLLGGCQLDDSLEDARSQAERVNRSANL</sequence>
<gene>
    <name evidence="6" type="ORF">CSUB01_05640</name>
</gene>
<feature type="compositionally biased region" description="Polar residues" evidence="4">
    <location>
        <begin position="11"/>
        <end position="20"/>
    </location>
</feature>
<feature type="region of interest" description="Disordered" evidence="4">
    <location>
        <begin position="520"/>
        <end position="548"/>
    </location>
</feature>
<organism evidence="6 7">
    <name type="scientific">Colletotrichum sublineola</name>
    <name type="common">Sorghum anthracnose fungus</name>
    <dbReference type="NCBI Taxonomy" id="1173701"/>
    <lineage>
        <taxon>Eukaryota</taxon>
        <taxon>Fungi</taxon>
        <taxon>Dikarya</taxon>
        <taxon>Ascomycota</taxon>
        <taxon>Pezizomycotina</taxon>
        <taxon>Sordariomycetes</taxon>
        <taxon>Hypocreomycetidae</taxon>
        <taxon>Glomerellales</taxon>
        <taxon>Glomerellaceae</taxon>
        <taxon>Colletotrichum</taxon>
        <taxon>Colletotrichum graminicola species complex</taxon>
    </lineage>
</organism>
<feature type="compositionally biased region" description="Basic and acidic residues" evidence="4">
    <location>
        <begin position="814"/>
        <end position="837"/>
    </location>
</feature>
<dbReference type="InterPro" id="IPR017441">
    <property type="entry name" value="Protein_kinase_ATP_BS"/>
</dbReference>
<evidence type="ECO:0000256" key="1">
    <source>
        <dbReference type="ARBA" id="ARBA00022741"/>
    </source>
</evidence>
<dbReference type="SMART" id="SM00220">
    <property type="entry name" value="S_TKc"/>
    <property type="match status" value="1"/>
</dbReference>
<dbReference type="GO" id="GO:0035556">
    <property type="term" value="P:intracellular signal transduction"/>
    <property type="evidence" value="ECO:0007669"/>
    <property type="project" value="TreeGrafter"/>
</dbReference>
<feature type="region of interest" description="Disordered" evidence="4">
    <location>
        <begin position="1"/>
        <end position="22"/>
    </location>
</feature>
<dbReference type="Gene3D" id="3.30.200.20">
    <property type="entry name" value="Phosphorylase Kinase, domain 1"/>
    <property type="match status" value="1"/>
</dbReference>
<dbReference type="FunFam" id="3.30.200.20:FF:000447">
    <property type="entry name" value="Calcium/calmodulin dependent protein kinase"/>
    <property type="match status" value="1"/>
</dbReference>
<reference evidence="7" key="1">
    <citation type="journal article" date="2014" name="Genome Announc.">
        <title>Draft genome sequence of Colletotrichum sublineola, a destructive pathogen of cultivated sorghum.</title>
        <authorList>
            <person name="Baroncelli R."/>
            <person name="Sanz-Martin J.M."/>
            <person name="Rech G.E."/>
            <person name="Sukno S.A."/>
            <person name="Thon M.R."/>
        </authorList>
    </citation>
    <scope>NUCLEOTIDE SEQUENCE [LARGE SCALE GENOMIC DNA]</scope>
    <source>
        <strain evidence="7">TX430BB</strain>
    </source>
</reference>
<dbReference type="InterPro" id="IPR008271">
    <property type="entry name" value="Ser/Thr_kinase_AS"/>
</dbReference>
<dbReference type="OMA" id="MDEFASN"/>
<evidence type="ECO:0000256" key="3">
    <source>
        <dbReference type="PROSITE-ProRule" id="PRU10141"/>
    </source>
</evidence>
<dbReference type="GO" id="GO:0005737">
    <property type="term" value="C:cytoplasm"/>
    <property type="evidence" value="ECO:0007669"/>
    <property type="project" value="TreeGrafter"/>
</dbReference>
<name>A0A066XRT9_COLSU</name>
<dbReference type="InterPro" id="IPR011009">
    <property type="entry name" value="Kinase-like_dom_sf"/>
</dbReference>
<dbReference type="HOGENOM" id="CLU_000288_165_1_1"/>
<feature type="region of interest" description="Disordered" evidence="4">
    <location>
        <begin position="814"/>
        <end position="840"/>
    </location>
</feature>
<evidence type="ECO:0000313" key="7">
    <source>
        <dbReference type="Proteomes" id="UP000027238"/>
    </source>
</evidence>
<evidence type="ECO:0000313" key="6">
    <source>
        <dbReference type="EMBL" id="KDN68471.1"/>
    </source>
</evidence>
<dbReference type="GO" id="GO:0005516">
    <property type="term" value="F:calmodulin binding"/>
    <property type="evidence" value="ECO:0007669"/>
    <property type="project" value="TreeGrafter"/>
</dbReference>
<dbReference type="InterPro" id="IPR000719">
    <property type="entry name" value="Prot_kinase_dom"/>
</dbReference>
<evidence type="ECO:0000256" key="2">
    <source>
        <dbReference type="ARBA" id="ARBA00022840"/>
    </source>
</evidence>